<keyword evidence="2" id="KW-1185">Reference proteome</keyword>
<dbReference type="Gene3D" id="1.25.10.10">
    <property type="entry name" value="Leucine-rich Repeat Variant"/>
    <property type="match status" value="1"/>
</dbReference>
<name>A0ABP5VDG1_9ACTN</name>
<protein>
    <recommendedName>
        <fullName evidence="3">NACHT domain-containing protein</fullName>
    </recommendedName>
</protein>
<gene>
    <name evidence="1" type="ORF">GCM10010255_36450</name>
</gene>
<dbReference type="InterPro" id="IPR011989">
    <property type="entry name" value="ARM-like"/>
</dbReference>
<dbReference type="InterPro" id="IPR016024">
    <property type="entry name" value="ARM-type_fold"/>
</dbReference>
<evidence type="ECO:0000313" key="1">
    <source>
        <dbReference type="EMBL" id="GAA2400234.1"/>
    </source>
</evidence>
<proteinExistence type="predicted"/>
<reference evidence="2" key="1">
    <citation type="journal article" date="2019" name="Int. J. Syst. Evol. Microbiol.">
        <title>The Global Catalogue of Microorganisms (GCM) 10K type strain sequencing project: providing services to taxonomists for standard genome sequencing and annotation.</title>
        <authorList>
            <consortium name="The Broad Institute Genomics Platform"/>
            <consortium name="The Broad Institute Genome Sequencing Center for Infectious Disease"/>
            <person name="Wu L."/>
            <person name="Ma J."/>
        </authorList>
    </citation>
    <scope>NUCLEOTIDE SEQUENCE [LARGE SCALE GENOMIC DNA]</scope>
    <source>
        <strain evidence="2">JCM 4358</strain>
    </source>
</reference>
<dbReference type="EMBL" id="BAAASE010000004">
    <property type="protein sequence ID" value="GAA2400234.1"/>
    <property type="molecule type" value="Genomic_DNA"/>
</dbReference>
<accession>A0ABP5VDG1</accession>
<comment type="caution">
    <text evidence="1">The sequence shown here is derived from an EMBL/GenBank/DDBJ whole genome shotgun (WGS) entry which is preliminary data.</text>
</comment>
<dbReference type="InterPro" id="IPR027417">
    <property type="entry name" value="P-loop_NTPase"/>
</dbReference>
<organism evidence="1 2">
    <name type="scientific">Streptomyces coeruleofuscus</name>
    <dbReference type="NCBI Taxonomy" id="66879"/>
    <lineage>
        <taxon>Bacteria</taxon>
        <taxon>Bacillati</taxon>
        <taxon>Actinomycetota</taxon>
        <taxon>Actinomycetes</taxon>
        <taxon>Kitasatosporales</taxon>
        <taxon>Streptomycetaceae</taxon>
        <taxon>Streptomyces</taxon>
    </lineage>
</organism>
<dbReference type="Pfam" id="PF13646">
    <property type="entry name" value="HEAT_2"/>
    <property type="match status" value="1"/>
</dbReference>
<dbReference type="Proteomes" id="UP001499986">
    <property type="component" value="Unassembled WGS sequence"/>
</dbReference>
<evidence type="ECO:0000313" key="2">
    <source>
        <dbReference type="Proteomes" id="UP001499986"/>
    </source>
</evidence>
<sequence length="623" mass="68330">MAQRNGAVRKLSVEQQYPFQYKVLLCSSFEEVLDGEGQPTLTSALPAIALERGRVLIQARGGAGKTTTLLGICGSAQGRELPVSYADALNVSAGLEGLDTVSVIGAIQQAAEPAIPVEVLGAGQPGLLLVDGLNEVSPPQANAFLEVVDVLATRIPNLGIVVADRLNRRKVRTVDWQLATLTPVPPKVVKDVLRSHNVALPVGLLGNPYYLEKVRSGSAQSQRSTTHRRFLVEHARLTDIELQELADATFQEYQKNTSRRIDVERMKRAVGEVAINKLTGAGILIDTQTPRFVHHLLSDYLAATHIAGQPALWSLDAFDALTLRATSFDALAMVLEQQTQRADDLLLCVYDWNLYGAAYVAAEDRMGARRISEGMETAILAVLAEKRFDRVLPTVEQVSDALRVHPGELADALLIAPSVDAVISIVSRQHLGNELIEWQQLFCRNRAAKFWPGDIEGMRSPNPLIGWTMANVLRRSPQPESVLSLLRELLHSDLSTVRWRAAHALGASPDVIVIDDLVRTLKVDTNIWVQYGALRSLLEIAAISNTANRWHVFLRLAEASGVLGSREELLRETERTLIVRDPPTDWAECAGLLLERLWADADSVAGQDRWRNVAARLRGVALG</sequence>
<evidence type="ECO:0008006" key="3">
    <source>
        <dbReference type="Google" id="ProtNLM"/>
    </source>
</evidence>
<dbReference type="SUPFAM" id="SSF48371">
    <property type="entry name" value="ARM repeat"/>
    <property type="match status" value="1"/>
</dbReference>
<dbReference type="SUPFAM" id="SSF52540">
    <property type="entry name" value="P-loop containing nucleoside triphosphate hydrolases"/>
    <property type="match status" value="1"/>
</dbReference>